<gene>
    <name evidence="2" type="ORF">JVT61DRAFT_13140</name>
</gene>
<dbReference type="OrthoDB" id="294702at2759"/>
<dbReference type="InterPro" id="IPR029058">
    <property type="entry name" value="AB_hydrolase_fold"/>
</dbReference>
<proteinExistence type="predicted"/>
<comment type="caution">
    <text evidence="2">The sequence shown here is derived from an EMBL/GenBank/DDBJ whole genome shotgun (WGS) entry which is preliminary data.</text>
</comment>
<dbReference type="AlphaFoldDB" id="A0A8I3ADW6"/>
<organism evidence="2 3">
    <name type="scientific">Boletus reticuloceps</name>
    <dbReference type="NCBI Taxonomy" id="495285"/>
    <lineage>
        <taxon>Eukaryota</taxon>
        <taxon>Fungi</taxon>
        <taxon>Dikarya</taxon>
        <taxon>Basidiomycota</taxon>
        <taxon>Agaricomycotina</taxon>
        <taxon>Agaricomycetes</taxon>
        <taxon>Agaricomycetidae</taxon>
        <taxon>Boletales</taxon>
        <taxon>Boletineae</taxon>
        <taxon>Boletaceae</taxon>
        <taxon>Boletoideae</taxon>
        <taxon>Boletus</taxon>
    </lineage>
</organism>
<evidence type="ECO:0000313" key="3">
    <source>
        <dbReference type="Proteomes" id="UP000683000"/>
    </source>
</evidence>
<name>A0A8I3ADW6_9AGAM</name>
<sequence length="371" mass="42179">MSTERMNCACGLRRSAGAETDEASMTARRNQDTSNTKHLVQSPIRQRNKHGELHQRAQARIAGWSYHRLCHFRKRVQHDRSPLPPRRVHDRRNVQRFSYPRDQGHPPHLPHAPRLGNTSPPPSSTSYVDCLTSDVTALLDHLYPDRGRDIQLYVAGGSFGTVPAQILYGAPYDKFPYGPCIVGVLLMGALTPLRYHKDYAKHMTWSNYFMVGPMSQWPLMNRVLVGLVTFMMARQVSTVDNADKFLRGFLFDKMDAAEREEYAQWRAKGGIAEGETERRFAENVVRSVATSWEGFKLMSSVLHADWGFQPDALDEAHSRPFVMFVTSSGDKEAPQAWTEYLAGLTRTPKSRFFVVVTSVFCTTWMKCGESF</sequence>
<evidence type="ECO:0000256" key="1">
    <source>
        <dbReference type="SAM" id="MobiDB-lite"/>
    </source>
</evidence>
<dbReference type="Gene3D" id="3.40.50.1820">
    <property type="entry name" value="alpha/beta hydrolase"/>
    <property type="match status" value="1"/>
</dbReference>
<keyword evidence="3" id="KW-1185">Reference proteome</keyword>
<feature type="compositionally biased region" description="Polar residues" evidence="1">
    <location>
        <begin position="32"/>
        <end position="45"/>
    </location>
</feature>
<dbReference type="Proteomes" id="UP000683000">
    <property type="component" value="Unassembled WGS sequence"/>
</dbReference>
<evidence type="ECO:0000313" key="2">
    <source>
        <dbReference type="EMBL" id="KAG6378860.1"/>
    </source>
</evidence>
<protein>
    <recommendedName>
        <fullName evidence="4">AB hydrolase-1 domain-containing protein</fullName>
    </recommendedName>
</protein>
<dbReference type="EMBL" id="JAGFBS010000006">
    <property type="protein sequence ID" value="KAG6378860.1"/>
    <property type="molecule type" value="Genomic_DNA"/>
</dbReference>
<feature type="region of interest" description="Disordered" evidence="1">
    <location>
        <begin position="15"/>
        <end position="55"/>
    </location>
</feature>
<accession>A0A8I3ADW6</accession>
<feature type="region of interest" description="Disordered" evidence="1">
    <location>
        <begin position="98"/>
        <end position="126"/>
    </location>
</feature>
<evidence type="ECO:0008006" key="4">
    <source>
        <dbReference type="Google" id="ProtNLM"/>
    </source>
</evidence>
<dbReference type="SUPFAM" id="SSF53474">
    <property type="entry name" value="alpha/beta-Hydrolases"/>
    <property type="match status" value="1"/>
</dbReference>
<reference evidence="2" key="1">
    <citation type="submission" date="2021-03" db="EMBL/GenBank/DDBJ databases">
        <title>Evolutionary innovations through gain and loss of genes in the ectomycorrhizal Boletales.</title>
        <authorList>
            <person name="Wu G."/>
            <person name="Miyauchi S."/>
            <person name="Morin E."/>
            <person name="Yang Z.-L."/>
            <person name="Xu J."/>
            <person name="Martin F.M."/>
        </authorList>
    </citation>
    <scope>NUCLEOTIDE SEQUENCE</scope>
    <source>
        <strain evidence="2">BR01</strain>
    </source>
</reference>